<evidence type="ECO:0000256" key="12">
    <source>
        <dbReference type="ARBA" id="ARBA00071021"/>
    </source>
</evidence>
<dbReference type="InterPro" id="IPR029045">
    <property type="entry name" value="ClpP/crotonase-like_dom_sf"/>
</dbReference>
<evidence type="ECO:0000256" key="5">
    <source>
        <dbReference type="ARBA" id="ARBA00022990"/>
    </source>
</evidence>
<evidence type="ECO:0000256" key="10">
    <source>
        <dbReference type="ARBA" id="ARBA00052809"/>
    </source>
</evidence>
<dbReference type="GO" id="GO:0051750">
    <property type="term" value="F:delta(3,5)-delta(2,4)-dienoyl-CoA isomerase activity"/>
    <property type="evidence" value="ECO:0007669"/>
    <property type="project" value="TreeGrafter"/>
</dbReference>
<reference evidence="13" key="2">
    <citation type="submission" date="2020-05" db="UniProtKB">
        <authorList>
            <consortium name="EnsemblMetazoa"/>
        </authorList>
    </citation>
    <scope>IDENTIFICATION</scope>
    <source>
        <strain evidence="13">LVP_AGWG</strain>
    </source>
</reference>
<dbReference type="InterPro" id="IPR045002">
    <property type="entry name" value="Ech1-like"/>
</dbReference>
<dbReference type="Gene3D" id="1.10.12.10">
    <property type="entry name" value="Lyase 2-enoyl-coa Hydratase, Chain A, domain 2"/>
    <property type="match status" value="1"/>
</dbReference>
<organism evidence="13 14">
    <name type="scientific">Aedes aegypti</name>
    <name type="common">Yellowfever mosquito</name>
    <name type="synonym">Culex aegypti</name>
    <dbReference type="NCBI Taxonomy" id="7159"/>
    <lineage>
        <taxon>Eukaryota</taxon>
        <taxon>Metazoa</taxon>
        <taxon>Ecdysozoa</taxon>
        <taxon>Arthropoda</taxon>
        <taxon>Hexapoda</taxon>
        <taxon>Insecta</taxon>
        <taxon>Pterygota</taxon>
        <taxon>Neoptera</taxon>
        <taxon>Endopterygota</taxon>
        <taxon>Diptera</taxon>
        <taxon>Nematocera</taxon>
        <taxon>Culicoidea</taxon>
        <taxon>Culicidae</taxon>
        <taxon>Culicinae</taxon>
        <taxon>Aedini</taxon>
        <taxon>Aedes</taxon>
        <taxon>Stegomyia</taxon>
    </lineage>
</organism>
<keyword evidence="14" id="KW-1185">Reference proteome</keyword>
<protein>
    <recommendedName>
        <fullName evidence="12">Delta(3,5)-Delta(2,4)-dienoyl-CoA isomerase, mitochondrial</fullName>
    </recommendedName>
</protein>
<dbReference type="PANTHER" id="PTHR43149">
    <property type="entry name" value="ENOYL-COA HYDRATASE"/>
    <property type="match status" value="1"/>
</dbReference>
<name>A0A1S4FW40_AEDAE</name>
<reference evidence="13 14" key="1">
    <citation type="submission" date="2017-06" db="EMBL/GenBank/DDBJ databases">
        <title>Aedes aegypti genome working group (AGWG) sequencing and assembly.</title>
        <authorList>
            <consortium name="Aedes aegypti Genome Working Group (AGWG)"/>
            <person name="Matthews B.J."/>
        </authorList>
    </citation>
    <scope>NUCLEOTIDE SEQUENCE [LARGE SCALE GENOMIC DNA]</scope>
    <source>
        <strain evidence="13 14">LVP_AGWG</strain>
    </source>
</reference>
<keyword evidence="4" id="KW-0276">Fatty acid metabolism</keyword>
<dbReference type="GO" id="GO:0006635">
    <property type="term" value="P:fatty acid beta-oxidation"/>
    <property type="evidence" value="ECO:0007669"/>
    <property type="project" value="UniProtKB-UniPathway"/>
</dbReference>
<comment type="similarity">
    <text evidence="3">Belongs to the enoyl-CoA hydratase/isomerase family.</text>
</comment>
<dbReference type="EnsemblMetazoa" id="AAEL012439-RA">
    <property type="protein sequence ID" value="AAEL012439-PA"/>
    <property type="gene ID" value="AAEL012439"/>
</dbReference>
<dbReference type="InParanoid" id="A0A1S4FW40"/>
<gene>
    <name evidence="13" type="primary">5576287</name>
</gene>
<evidence type="ECO:0000256" key="9">
    <source>
        <dbReference type="ARBA" id="ARBA00051408"/>
    </source>
</evidence>
<comment type="subcellular location">
    <subcellularLocation>
        <location evidence="1">Peroxisome</location>
    </subcellularLocation>
</comment>
<keyword evidence="6" id="KW-0443">Lipid metabolism</keyword>
<dbReference type="FunFam" id="1.10.12.10:FF:000004">
    <property type="entry name" value="Delta3,5-delta2,4-dienoyl-CoA isomerase"/>
    <property type="match status" value="1"/>
</dbReference>
<sequence length="317" mass="35062">MMKNYVSALQKSAKMLGHSTGPVSALVKNQAVRSLCSAANKYNFETLKLSTPQPFVVHVELNRPDRLNAFNKRMWIELGQCFSQLHDDPDCRAIVLSGGSAKHFTAGIDLLDMMKLGQQLGEIEDIGRKARLFEGLIKLYQDSISSLERCYKPVIAAIHTACVGAGVDLITAADVRYCTRDAWFQVKEVDIGMAADVGTLQRLPKVIGSQSLARELCLTARKFKSDEAHACGLVSSVFESREEMLKKAIELATQIASKSPIAVQGTKKNMVYSLDHTNQEGLDQIREMNMANLQSEDFINAVMAQQSKDEMPVFSKL</sequence>
<comment type="pathway">
    <text evidence="2">Lipid metabolism; fatty acid beta-oxidation.</text>
</comment>
<dbReference type="CDD" id="cd06558">
    <property type="entry name" value="crotonase-like"/>
    <property type="match status" value="1"/>
</dbReference>
<dbReference type="VEuPathDB" id="VectorBase:AAEL012439"/>
<comment type="function">
    <text evidence="11">Isomerization of 3-trans,5-cis-dienoyl-CoA to 2-trans,4-trans-dienoyl-CoA.</text>
</comment>
<evidence type="ECO:0000313" key="13">
    <source>
        <dbReference type="EnsemblMetazoa" id="AAEL012439-PA"/>
    </source>
</evidence>
<dbReference type="UniPathway" id="UPA00659"/>
<accession>A0A1S4FW40</accession>
<proteinExistence type="inferred from homology"/>
<dbReference type="GO" id="GO:0005777">
    <property type="term" value="C:peroxisome"/>
    <property type="evidence" value="ECO:0007669"/>
    <property type="project" value="UniProtKB-SubCell"/>
</dbReference>
<dbReference type="AlphaFoldDB" id="A0A1S4FW40"/>
<dbReference type="OrthoDB" id="14970at2759"/>
<dbReference type="FunFam" id="3.90.226.10:FF:000024">
    <property type="entry name" value="Delta3,5-delta2,4-dienoyl-CoA isomerase"/>
    <property type="match status" value="1"/>
</dbReference>
<evidence type="ECO:0000256" key="8">
    <source>
        <dbReference type="ARBA" id="ARBA00023235"/>
    </source>
</evidence>
<keyword evidence="8" id="KW-0413">Isomerase</keyword>
<comment type="catalytic activity">
    <reaction evidence="9">
        <text>(3E,5Z)-octadienoyl-CoA = (2E,4E)-octadienoyl-CoA</text>
        <dbReference type="Rhea" id="RHEA:45244"/>
        <dbReference type="ChEBI" id="CHEBI:62243"/>
        <dbReference type="ChEBI" id="CHEBI:85108"/>
    </reaction>
</comment>
<dbReference type="InterPro" id="IPR014748">
    <property type="entry name" value="Enoyl-CoA_hydra_C"/>
</dbReference>
<evidence type="ECO:0000256" key="3">
    <source>
        <dbReference type="ARBA" id="ARBA00005254"/>
    </source>
</evidence>
<evidence type="ECO:0000256" key="2">
    <source>
        <dbReference type="ARBA" id="ARBA00005005"/>
    </source>
</evidence>
<evidence type="ECO:0000256" key="11">
    <source>
        <dbReference type="ARBA" id="ARBA00055786"/>
    </source>
</evidence>
<dbReference type="PANTHER" id="PTHR43149:SF1">
    <property type="entry name" value="DELTA(3,5)-DELTA(2,4)-DIENOYL-COA ISOMERASE, MITOCHONDRIAL"/>
    <property type="match status" value="1"/>
</dbReference>
<dbReference type="Pfam" id="PF00378">
    <property type="entry name" value="ECH_1"/>
    <property type="match status" value="1"/>
</dbReference>
<evidence type="ECO:0000313" key="14">
    <source>
        <dbReference type="Proteomes" id="UP000008820"/>
    </source>
</evidence>
<evidence type="ECO:0000256" key="7">
    <source>
        <dbReference type="ARBA" id="ARBA00023140"/>
    </source>
</evidence>
<dbReference type="FunCoup" id="A0A1S4FW40">
    <property type="interactions" value="1433"/>
</dbReference>
<keyword evidence="5" id="KW-0007">Acetylation</keyword>
<evidence type="ECO:0000256" key="1">
    <source>
        <dbReference type="ARBA" id="ARBA00004275"/>
    </source>
</evidence>
<dbReference type="GO" id="GO:0005739">
    <property type="term" value="C:mitochondrion"/>
    <property type="evidence" value="ECO:0007669"/>
    <property type="project" value="TreeGrafter"/>
</dbReference>
<evidence type="ECO:0000256" key="4">
    <source>
        <dbReference type="ARBA" id="ARBA00022832"/>
    </source>
</evidence>
<dbReference type="Proteomes" id="UP000008820">
    <property type="component" value="Chromosome 1"/>
</dbReference>
<dbReference type="Gene3D" id="3.90.226.10">
    <property type="entry name" value="2-enoyl-CoA Hydratase, Chain A, domain 1"/>
    <property type="match status" value="1"/>
</dbReference>
<evidence type="ECO:0000256" key="6">
    <source>
        <dbReference type="ARBA" id="ARBA00023098"/>
    </source>
</evidence>
<dbReference type="InterPro" id="IPR001753">
    <property type="entry name" value="Enoyl-CoA_hydra/iso"/>
</dbReference>
<keyword evidence="7" id="KW-0576">Peroxisome</keyword>
<dbReference type="SUPFAM" id="SSF52096">
    <property type="entry name" value="ClpP/crotonase"/>
    <property type="match status" value="1"/>
</dbReference>
<comment type="catalytic activity">
    <reaction evidence="10">
        <text>(3E,5Z,8Z,11Z,14Z)-eicosapentaenoyl-CoA = (2E,4E,8Z,11Z,14Z)-eicosapentaenoyl-CoA</text>
        <dbReference type="Rhea" id="RHEA:45224"/>
        <dbReference type="ChEBI" id="CHEBI:85090"/>
        <dbReference type="ChEBI" id="CHEBI:85091"/>
    </reaction>
</comment>